<evidence type="ECO:0000313" key="2">
    <source>
        <dbReference type="Proteomes" id="UP000177811"/>
    </source>
</evidence>
<accession>A0A1G2KUY1</accession>
<protein>
    <submittedName>
        <fullName evidence="1">Uncharacterized protein</fullName>
    </submittedName>
</protein>
<dbReference type="Proteomes" id="UP000177811">
    <property type="component" value="Unassembled WGS sequence"/>
</dbReference>
<comment type="caution">
    <text evidence="1">The sequence shown here is derived from an EMBL/GenBank/DDBJ whole genome shotgun (WGS) entry which is preliminary data.</text>
</comment>
<proteinExistence type="predicted"/>
<gene>
    <name evidence="1" type="ORF">A3C16_03905</name>
</gene>
<dbReference type="EMBL" id="MHQL01000041">
    <property type="protein sequence ID" value="OHA02219.1"/>
    <property type="molecule type" value="Genomic_DNA"/>
</dbReference>
<reference evidence="1 2" key="1">
    <citation type="journal article" date="2016" name="Nat. Commun.">
        <title>Thousands of microbial genomes shed light on interconnected biogeochemical processes in an aquifer system.</title>
        <authorList>
            <person name="Anantharaman K."/>
            <person name="Brown C.T."/>
            <person name="Hug L.A."/>
            <person name="Sharon I."/>
            <person name="Castelle C.J."/>
            <person name="Probst A.J."/>
            <person name="Thomas B.C."/>
            <person name="Singh A."/>
            <person name="Wilkins M.J."/>
            <person name="Karaoz U."/>
            <person name="Brodie E.L."/>
            <person name="Williams K.H."/>
            <person name="Hubbard S.S."/>
            <person name="Banfield J.F."/>
        </authorList>
    </citation>
    <scope>NUCLEOTIDE SEQUENCE [LARGE SCALE GENOMIC DNA]</scope>
</reference>
<name>A0A1G2KUY1_9BACT</name>
<evidence type="ECO:0000313" key="1">
    <source>
        <dbReference type="EMBL" id="OHA02219.1"/>
    </source>
</evidence>
<dbReference type="AlphaFoldDB" id="A0A1G2KUY1"/>
<organism evidence="1 2">
    <name type="scientific">Candidatus Sungbacteria bacterium RIFCSPHIGHO2_02_FULL_51_29</name>
    <dbReference type="NCBI Taxonomy" id="1802273"/>
    <lineage>
        <taxon>Bacteria</taxon>
        <taxon>Candidatus Sungiibacteriota</taxon>
    </lineage>
</organism>
<sequence>MPKHGGGREKARWALFPRLLLTRITDDIRDLLRPQTAALGHSRVALRALNLKMTWLRLHV</sequence>